<evidence type="ECO:0008006" key="5">
    <source>
        <dbReference type="Google" id="ProtNLM"/>
    </source>
</evidence>
<gene>
    <name evidence="3" type="primary">6054353</name>
    <name evidence="2" type="ORF">CpipJ_CPIJ019867</name>
</gene>
<reference evidence="2" key="1">
    <citation type="submission" date="2007-03" db="EMBL/GenBank/DDBJ databases">
        <title>Annotation of Culex pipiens quinquefasciatus.</title>
        <authorList>
            <consortium name="The Broad Institute Genome Sequencing Platform"/>
            <person name="Atkinson P.W."/>
            <person name="Hemingway J."/>
            <person name="Christensen B.M."/>
            <person name="Higgs S."/>
            <person name="Kodira C."/>
            <person name="Hannick L."/>
            <person name="Megy K."/>
            <person name="O'Leary S."/>
            <person name="Pearson M."/>
            <person name="Haas B.J."/>
            <person name="Mauceli E."/>
            <person name="Wortman J.R."/>
            <person name="Lee N.H."/>
            <person name="Guigo R."/>
            <person name="Stanke M."/>
            <person name="Alvarado L."/>
            <person name="Amedeo P."/>
            <person name="Antoine C.H."/>
            <person name="Arensburger P."/>
            <person name="Bidwell S.L."/>
            <person name="Crawford M."/>
            <person name="Camaro F."/>
            <person name="Devon K."/>
            <person name="Engels R."/>
            <person name="Hammond M."/>
            <person name="Howarth C."/>
            <person name="Koehrsen M."/>
            <person name="Lawson D."/>
            <person name="Montgomery P."/>
            <person name="Nene V."/>
            <person name="Nusbaum C."/>
            <person name="Puiu D."/>
            <person name="Romero-Severson J."/>
            <person name="Severson D.W."/>
            <person name="Shumway M."/>
            <person name="Sisk P."/>
            <person name="Stolte C."/>
            <person name="Zeng Q."/>
            <person name="Eisenstadt E."/>
            <person name="Fraser-Liggett C."/>
            <person name="Strausberg R."/>
            <person name="Galagan J."/>
            <person name="Birren B."/>
            <person name="Collins F.H."/>
        </authorList>
    </citation>
    <scope>NUCLEOTIDE SEQUENCE [LARGE SCALE GENOMIC DNA]</scope>
    <source>
        <strain evidence="2">JHB</strain>
    </source>
</reference>
<dbReference type="EnsemblMetazoa" id="CPIJ019867-RA">
    <property type="protein sequence ID" value="CPIJ019867-PA"/>
    <property type="gene ID" value="CPIJ019867"/>
</dbReference>
<evidence type="ECO:0000313" key="2">
    <source>
        <dbReference type="EMBL" id="EDS32724.1"/>
    </source>
</evidence>
<evidence type="ECO:0000256" key="1">
    <source>
        <dbReference type="SAM" id="SignalP"/>
    </source>
</evidence>
<evidence type="ECO:0000313" key="3">
    <source>
        <dbReference type="EnsemblMetazoa" id="CPIJ019867-PA"/>
    </source>
</evidence>
<name>B0XKV9_CULQU</name>
<dbReference type="Proteomes" id="UP000002320">
    <property type="component" value="Unassembled WGS sequence"/>
</dbReference>
<dbReference type="HOGENOM" id="CLU_807125_0_0_1"/>
<sequence length="344" mass="39971">MKPFERVLLIFCAIVQRSSTFNADTLERTLVAIEYLISVKPGAFSCVFYDVAPQYPHDNILDAILKSPRLDHVAKYVVDGSERNNVYKLPWNPSLLLLHTGNNVSHLESFDVIVDMFYFMFLFDPATKMLVFVDELYTPAMIQMQGHVYYASFNYFVYIGDTSKDVYQCNGVYCWNRPREQHPMYLFSYCRRSMQGRNITYIKNERVLTFAWNSKWLNETARYLNTTTVEYPHNCEASDEAYQQCYQDHAAGNGADILLLYMTFDIPDASGIKLYEDLEHNPQFVVDSVLKRFVAQGTRTEFHETRPGAAVYWNSDYVDVFKDVAIVKSKKRPPNACRGYKTRL</sequence>
<dbReference type="KEGG" id="cqu:CpipJ_CPIJ019867"/>
<evidence type="ECO:0000313" key="4">
    <source>
        <dbReference type="Proteomes" id="UP000002320"/>
    </source>
</evidence>
<dbReference type="AlphaFoldDB" id="B0XKV9"/>
<proteinExistence type="predicted"/>
<dbReference type="OrthoDB" id="7744623at2759"/>
<dbReference type="EMBL" id="DS234042">
    <property type="protein sequence ID" value="EDS32724.1"/>
    <property type="molecule type" value="Genomic_DNA"/>
</dbReference>
<keyword evidence="1" id="KW-0732">Signal</keyword>
<reference evidence="3" key="2">
    <citation type="submission" date="2021-02" db="UniProtKB">
        <authorList>
            <consortium name="EnsemblMetazoa"/>
        </authorList>
    </citation>
    <scope>IDENTIFICATION</scope>
    <source>
        <strain evidence="3">JHB</strain>
    </source>
</reference>
<accession>B0XKV9</accession>
<keyword evidence="4" id="KW-1185">Reference proteome</keyword>
<organism>
    <name type="scientific">Culex quinquefasciatus</name>
    <name type="common">Southern house mosquito</name>
    <name type="synonym">Culex pungens</name>
    <dbReference type="NCBI Taxonomy" id="7176"/>
    <lineage>
        <taxon>Eukaryota</taxon>
        <taxon>Metazoa</taxon>
        <taxon>Ecdysozoa</taxon>
        <taxon>Arthropoda</taxon>
        <taxon>Hexapoda</taxon>
        <taxon>Insecta</taxon>
        <taxon>Pterygota</taxon>
        <taxon>Neoptera</taxon>
        <taxon>Endopterygota</taxon>
        <taxon>Diptera</taxon>
        <taxon>Nematocera</taxon>
        <taxon>Culicoidea</taxon>
        <taxon>Culicidae</taxon>
        <taxon>Culicinae</taxon>
        <taxon>Culicini</taxon>
        <taxon>Culex</taxon>
        <taxon>Culex</taxon>
    </lineage>
</organism>
<dbReference type="VEuPathDB" id="VectorBase:CPIJ019867"/>
<dbReference type="InParanoid" id="B0XKV9"/>
<dbReference type="VEuPathDB" id="VectorBase:CQUJHB020394"/>
<protein>
    <recommendedName>
        <fullName evidence="5">Secreted protein</fullName>
    </recommendedName>
</protein>
<feature type="chain" id="PRO_5014567416" description="Secreted protein" evidence="1">
    <location>
        <begin position="21"/>
        <end position="344"/>
    </location>
</feature>
<feature type="signal peptide" evidence="1">
    <location>
        <begin position="1"/>
        <end position="20"/>
    </location>
</feature>